<comment type="caution">
    <text evidence="9">The sequence shown here is derived from an EMBL/GenBank/DDBJ whole genome shotgun (WGS) entry which is preliminary data.</text>
</comment>
<keyword evidence="6 7" id="KW-0472">Membrane</keyword>
<dbReference type="Gene3D" id="1.10.3720.10">
    <property type="entry name" value="MetI-like"/>
    <property type="match status" value="1"/>
</dbReference>
<evidence type="ECO:0000256" key="4">
    <source>
        <dbReference type="ARBA" id="ARBA00022692"/>
    </source>
</evidence>
<dbReference type="PANTHER" id="PTHR43386:SF25">
    <property type="entry name" value="PEPTIDE ABC TRANSPORTER PERMEASE PROTEIN"/>
    <property type="match status" value="1"/>
</dbReference>
<feature type="transmembrane region" description="Helical" evidence="7">
    <location>
        <begin position="83"/>
        <end position="107"/>
    </location>
</feature>
<keyword evidence="4 7" id="KW-0812">Transmembrane</keyword>
<evidence type="ECO:0000259" key="8">
    <source>
        <dbReference type="PROSITE" id="PS50928"/>
    </source>
</evidence>
<evidence type="ECO:0000313" key="9">
    <source>
        <dbReference type="EMBL" id="MBP5858004.1"/>
    </source>
</evidence>
<evidence type="ECO:0000256" key="7">
    <source>
        <dbReference type="RuleBase" id="RU363032"/>
    </source>
</evidence>
<evidence type="ECO:0000256" key="1">
    <source>
        <dbReference type="ARBA" id="ARBA00004651"/>
    </source>
</evidence>
<keyword evidence="3" id="KW-1003">Cell membrane</keyword>
<keyword evidence="2 7" id="KW-0813">Transport</keyword>
<evidence type="ECO:0000256" key="2">
    <source>
        <dbReference type="ARBA" id="ARBA00022448"/>
    </source>
</evidence>
<dbReference type="AlphaFoldDB" id="A0A8J7V4S6"/>
<protein>
    <submittedName>
        <fullName evidence="9">ABC transporter permease</fullName>
    </submittedName>
</protein>
<keyword evidence="5 7" id="KW-1133">Transmembrane helix</keyword>
<organism evidence="9 10">
    <name type="scientific">Marivibrio halodurans</name>
    <dbReference type="NCBI Taxonomy" id="2039722"/>
    <lineage>
        <taxon>Bacteria</taxon>
        <taxon>Pseudomonadati</taxon>
        <taxon>Pseudomonadota</taxon>
        <taxon>Alphaproteobacteria</taxon>
        <taxon>Rhodospirillales</taxon>
        <taxon>Rhodospirillaceae</taxon>
        <taxon>Marivibrio</taxon>
    </lineage>
</organism>
<comment type="subcellular location">
    <subcellularLocation>
        <location evidence="1 7">Cell membrane</location>
        <topology evidence="1 7">Multi-pass membrane protein</topology>
    </subcellularLocation>
</comment>
<dbReference type="CDD" id="cd06261">
    <property type="entry name" value="TM_PBP2"/>
    <property type="match status" value="1"/>
</dbReference>
<comment type="similarity">
    <text evidence="7">Belongs to the binding-protein-dependent transport system permease family.</text>
</comment>
<dbReference type="PANTHER" id="PTHR43386">
    <property type="entry name" value="OLIGOPEPTIDE TRANSPORT SYSTEM PERMEASE PROTEIN APPC"/>
    <property type="match status" value="1"/>
</dbReference>
<feature type="domain" description="ABC transmembrane type-1" evidence="8">
    <location>
        <begin position="79"/>
        <end position="269"/>
    </location>
</feature>
<accession>A0A8J7V4S6</accession>
<feature type="transmembrane region" description="Helical" evidence="7">
    <location>
        <begin position="146"/>
        <end position="176"/>
    </location>
</feature>
<reference evidence="9" key="1">
    <citation type="submission" date="2021-04" db="EMBL/GenBank/DDBJ databases">
        <authorList>
            <person name="Zhang D.-C."/>
        </authorList>
    </citation>
    <scope>NUCLEOTIDE SEQUENCE</scope>
    <source>
        <strain evidence="9">CGMCC 1.15697</strain>
    </source>
</reference>
<sequence length="286" mass="29194">MSGGPLIRRLWHARRHPSLAIGAGLTALVLLAALVAMIWTPYPVDGVDATARLGGPGLAHPLGTDHFGRDVLSLILAGARTSVAVGLVAVGLGLGLGVPLGLIAALTRVPLVDAGVGRLADLIFAFPAVLSAVLITAIHGPGAVNVIVAVGIFNIAVFARVARGAAIGVAAQPFVIAARAMGRRGFSTAMVHVLPNIAGILIVQATIQFAVAILAEAGLSYLGLGVQPPQPSWGKMLADSQTFMFAAPLQAVFPGLAIMLSVLGLNLLGDGLRDTLDPRLKILRTA</sequence>
<dbReference type="GO" id="GO:0005886">
    <property type="term" value="C:plasma membrane"/>
    <property type="evidence" value="ECO:0007669"/>
    <property type="project" value="UniProtKB-SubCell"/>
</dbReference>
<dbReference type="InterPro" id="IPR000515">
    <property type="entry name" value="MetI-like"/>
</dbReference>
<proteinExistence type="inferred from homology"/>
<evidence type="ECO:0000256" key="5">
    <source>
        <dbReference type="ARBA" id="ARBA00022989"/>
    </source>
</evidence>
<dbReference type="EMBL" id="JAGMWN010000006">
    <property type="protein sequence ID" value="MBP5858004.1"/>
    <property type="molecule type" value="Genomic_DNA"/>
</dbReference>
<feature type="transmembrane region" description="Helical" evidence="7">
    <location>
        <begin position="119"/>
        <end position="140"/>
    </location>
</feature>
<dbReference type="SUPFAM" id="SSF161098">
    <property type="entry name" value="MetI-like"/>
    <property type="match status" value="1"/>
</dbReference>
<dbReference type="PROSITE" id="PS50928">
    <property type="entry name" value="ABC_TM1"/>
    <property type="match status" value="1"/>
</dbReference>
<gene>
    <name evidence="9" type="ORF">KAJ83_13380</name>
</gene>
<dbReference type="GO" id="GO:0055085">
    <property type="term" value="P:transmembrane transport"/>
    <property type="evidence" value="ECO:0007669"/>
    <property type="project" value="InterPro"/>
</dbReference>
<dbReference type="Proteomes" id="UP000672602">
    <property type="component" value="Unassembled WGS sequence"/>
</dbReference>
<keyword evidence="10" id="KW-1185">Reference proteome</keyword>
<feature type="transmembrane region" description="Helical" evidence="7">
    <location>
        <begin position="243"/>
        <end position="269"/>
    </location>
</feature>
<dbReference type="InterPro" id="IPR035906">
    <property type="entry name" value="MetI-like_sf"/>
</dbReference>
<feature type="transmembrane region" description="Helical" evidence="7">
    <location>
        <begin position="197"/>
        <end position="223"/>
    </location>
</feature>
<name>A0A8J7V4S6_9PROT</name>
<dbReference type="RefSeq" id="WP_210682592.1">
    <property type="nucleotide sequence ID" value="NZ_JAGMWN010000006.1"/>
</dbReference>
<dbReference type="Pfam" id="PF00528">
    <property type="entry name" value="BPD_transp_1"/>
    <property type="match status" value="1"/>
</dbReference>
<evidence type="ECO:0000313" key="10">
    <source>
        <dbReference type="Proteomes" id="UP000672602"/>
    </source>
</evidence>
<feature type="transmembrane region" description="Helical" evidence="7">
    <location>
        <begin position="20"/>
        <end position="39"/>
    </location>
</feature>
<evidence type="ECO:0000256" key="3">
    <source>
        <dbReference type="ARBA" id="ARBA00022475"/>
    </source>
</evidence>
<evidence type="ECO:0000256" key="6">
    <source>
        <dbReference type="ARBA" id="ARBA00023136"/>
    </source>
</evidence>
<dbReference type="InterPro" id="IPR050366">
    <property type="entry name" value="BP-dependent_transpt_permease"/>
</dbReference>